<gene>
    <name evidence="2" type="ORF">AMTR_s00214p00017470</name>
</gene>
<dbReference type="AlphaFoldDB" id="W1P3I4"/>
<dbReference type="HOGENOM" id="CLU_095115_0_0_1"/>
<dbReference type="PANTHER" id="PTHR46929">
    <property type="entry name" value="EXPRESSED PROTEIN"/>
    <property type="match status" value="1"/>
</dbReference>
<sequence>MDSHGLNIPTPAISASRAESSRRASQWSPTERDTFIDLMVKEHRSKQKAFQTLYGNVKRLILVSGFGWVDKRKMVTAEATVWDDYITENDWAKMYRNKSLPDITRLELIFHNGVADGTRSSVDPVDLVEDSSLDDIVDGTNSSESWMRRSHTPIYRIRTRQPTATKLMPGAMGVMAENMREIVSTEKEISINKKEKCMEYIEQMYELGTIDADDIIKVCHLFQSASIEGMFYVLKLWFRKRFFKEEIVKLRVGIYW</sequence>
<organism evidence="2 3">
    <name type="scientific">Amborella trichopoda</name>
    <dbReference type="NCBI Taxonomy" id="13333"/>
    <lineage>
        <taxon>Eukaryota</taxon>
        <taxon>Viridiplantae</taxon>
        <taxon>Streptophyta</taxon>
        <taxon>Embryophyta</taxon>
        <taxon>Tracheophyta</taxon>
        <taxon>Spermatophyta</taxon>
        <taxon>Magnoliopsida</taxon>
        <taxon>Amborellales</taxon>
        <taxon>Amborellaceae</taxon>
        <taxon>Amborella</taxon>
    </lineage>
</organism>
<reference evidence="3" key="1">
    <citation type="journal article" date="2013" name="Science">
        <title>The Amborella genome and the evolution of flowering plants.</title>
        <authorList>
            <consortium name="Amborella Genome Project"/>
        </authorList>
    </citation>
    <scope>NUCLEOTIDE SEQUENCE [LARGE SCALE GENOMIC DNA]</scope>
</reference>
<dbReference type="EMBL" id="KI394589">
    <property type="protein sequence ID" value="ERN02483.1"/>
    <property type="molecule type" value="Genomic_DNA"/>
</dbReference>
<dbReference type="PANTHER" id="PTHR46929:SF33">
    <property type="entry name" value="L10-INTERACTING MYB DOMAIN-CONTAINING PROTEIN-LIKE ISOFORM X1"/>
    <property type="match status" value="1"/>
</dbReference>
<protein>
    <recommendedName>
        <fullName evidence="4">Myb/SANT-like domain-containing protein</fullName>
    </recommendedName>
</protein>
<evidence type="ECO:0000313" key="3">
    <source>
        <dbReference type="Proteomes" id="UP000017836"/>
    </source>
</evidence>
<evidence type="ECO:0008006" key="4">
    <source>
        <dbReference type="Google" id="ProtNLM"/>
    </source>
</evidence>
<accession>W1P3I4</accession>
<evidence type="ECO:0000256" key="1">
    <source>
        <dbReference type="SAM" id="MobiDB-lite"/>
    </source>
</evidence>
<keyword evidence="3" id="KW-1185">Reference proteome</keyword>
<dbReference type="Proteomes" id="UP000017836">
    <property type="component" value="Unassembled WGS sequence"/>
</dbReference>
<dbReference type="Gramene" id="ERN02483">
    <property type="protein sequence ID" value="ERN02483"/>
    <property type="gene ID" value="AMTR_s00214p00017470"/>
</dbReference>
<proteinExistence type="predicted"/>
<feature type="region of interest" description="Disordered" evidence="1">
    <location>
        <begin position="1"/>
        <end position="28"/>
    </location>
</feature>
<evidence type="ECO:0000313" key="2">
    <source>
        <dbReference type="EMBL" id="ERN02483.1"/>
    </source>
</evidence>
<name>W1P3I4_AMBTC</name>